<dbReference type="Gene3D" id="3.30.460.10">
    <property type="entry name" value="Beta Polymerase, domain 2"/>
    <property type="match status" value="1"/>
</dbReference>
<evidence type="ECO:0000256" key="4">
    <source>
        <dbReference type="ARBA" id="ARBA00022695"/>
    </source>
</evidence>
<evidence type="ECO:0000313" key="12">
    <source>
        <dbReference type="EMBL" id="QYA07292.1"/>
    </source>
</evidence>
<accession>A0A4D7DNS1</accession>
<dbReference type="EMBL" id="CP072167">
    <property type="protein sequence ID" value="QYA07292.1"/>
    <property type="molecule type" value="Genomic_DNA"/>
</dbReference>
<evidence type="ECO:0000256" key="5">
    <source>
        <dbReference type="ARBA" id="ARBA00022723"/>
    </source>
</evidence>
<dbReference type="RefSeq" id="WP_027674225.1">
    <property type="nucleotide sequence ID" value="NZ_CP039691.1"/>
</dbReference>
<dbReference type="Proteomes" id="UP000826513">
    <property type="component" value="Chromosome 1"/>
</dbReference>
<evidence type="ECO:0000313" key="13">
    <source>
        <dbReference type="Proteomes" id="UP000298545"/>
    </source>
</evidence>
<evidence type="ECO:0000256" key="8">
    <source>
        <dbReference type="RuleBase" id="RU003953"/>
    </source>
</evidence>
<evidence type="ECO:0000256" key="6">
    <source>
        <dbReference type="ARBA" id="ARBA00022741"/>
    </source>
</evidence>
<keyword evidence="2 8" id="KW-0808">Transferase</keyword>
<dbReference type="PANTHER" id="PTHR46173">
    <property type="entry name" value="CCA TRNA NUCLEOTIDYLTRANSFERASE 1, MITOCHONDRIAL"/>
    <property type="match status" value="1"/>
</dbReference>
<keyword evidence="5" id="KW-0479">Metal-binding</keyword>
<evidence type="ECO:0000259" key="9">
    <source>
        <dbReference type="Pfam" id="PF01743"/>
    </source>
</evidence>
<dbReference type="PANTHER" id="PTHR46173:SF1">
    <property type="entry name" value="CCA TRNA NUCLEOTIDYLTRANSFERASE 1, MITOCHONDRIAL"/>
    <property type="match status" value="1"/>
</dbReference>
<evidence type="ECO:0000259" key="10">
    <source>
        <dbReference type="Pfam" id="PF12627"/>
    </source>
</evidence>
<dbReference type="GO" id="GO:0000049">
    <property type="term" value="F:tRNA binding"/>
    <property type="evidence" value="ECO:0007669"/>
    <property type="project" value="TreeGrafter"/>
</dbReference>
<dbReference type="InterPro" id="IPR043519">
    <property type="entry name" value="NT_sf"/>
</dbReference>
<feature type="domain" description="Poly A polymerase head" evidence="9">
    <location>
        <begin position="29"/>
        <end position="150"/>
    </location>
</feature>
<dbReference type="SUPFAM" id="SSF81891">
    <property type="entry name" value="Poly A polymerase C-terminal region-like"/>
    <property type="match status" value="1"/>
</dbReference>
<evidence type="ECO:0000256" key="1">
    <source>
        <dbReference type="ARBA" id="ARBA00001946"/>
    </source>
</evidence>
<keyword evidence="14" id="KW-1185">Reference proteome</keyword>
<dbReference type="AlphaFoldDB" id="A0A4D7DNS1"/>
<dbReference type="Pfam" id="PF12627">
    <property type="entry name" value="PolyA_pol_RNAbd"/>
    <property type="match status" value="1"/>
</dbReference>
<keyword evidence="3" id="KW-0819">tRNA processing</keyword>
<dbReference type="SUPFAM" id="SSF81301">
    <property type="entry name" value="Nucleotidyltransferase"/>
    <property type="match status" value="1"/>
</dbReference>
<sequence>MNIAGQSWFSKPGLTRIFELLNADGGEVRVVGGAVRNALMGLPVGDIDLATTLPPQDVVERAREAGIKAVPTGIEHGTVTLVVDGEGYEVTTLRRDVETDGRHAQVAFGTDWKEDAERRDLTINALYADASGEVIDLIGGLADIETRTVRFIGDAATRVAEDYLRILRFFRFFAYYGSGRPDADGLRASARAKDKLSTLSAERVWSEMKKLLSADDPSRALLWMRQAGVLTQILPETEKWGIDAIHGLVAAEQALGWKPDAMLRLASIIPPDVERLAAVATRLRMSKNEASRLEQWAKAPAIDPAMAETALDRLLYRQSPEGVKMRLRLALSSARADVSGGEASMQKIARLSTLLARAERFHKPVFPLSGADVLAAGVTPGPRVGEILGQLEDKWVEGNFALEREGLLGRLKGMI</sequence>
<organism evidence="11 13">
    <name type="scientific">Agrobacterium larrymoorei</name>
    <dbReference type="NCBI Taxonomy" id="160699"/>
    <lineage>
        <taxon>Bacteria</taxon>
        <taxon>Pseudomonadati</taxon>
        <taxon>Pseudomonadota</taxon>
        <taxon>Alphaproteobacteria</taxon>
        <taxon>Hyphomicrobiales</taxon>
        <taxon>Rhizobiaceae</taxon>
        <taxon>Rhizobium/Agrobacterium group</taxon>
        <taxon>Agrobacterium</taxon>
    </lineage>
</organism>
<dbReference type="Pfam" id="PF01743">
    <property type="entry name" value="PolyA_pol"/>
    <property type="match status" value="1"/>
</dbReference>
<dbReference type="InterPro" id="IPR032828">
    <property type="entry name" value="PolyA_RNA-bd"/>
</dbReference>
<dbReference type="GO" id="GO:0016779">
    <property type="term" value="F:nucleotidyltransferase activity"/>
    <property type="evidence" value="ECO:0007669"/>
    <property type="project" value="UniProtKB-KW"/>
</dbReference>
<evidence type="ECO:0000313" key="14">
    <source>
        <dbReference type="Proteomes" id="UP000826513"/>
    </source>
</evidence>
<comment type="cofactor">
    <cofactor evidence="1">
        <name>Mg(2+)</name>
        <dbReference type="ChEBI" id="CHEBI:18420"/>
    </cofactor>
</comment>
<evidence type="ECO:0000256" key="2">
    <source>
        <dbReference type="ARBA" id="ARBA00022679"/>
    </source>
</evidence>
<dbReference type="InterPro" id="IPR002646">
    <property type="entry name" value="PolA_pol_head_dom"/>
</dbReference>
<dbReference type="GO" id="GO:0046872">
    <property type="term" value="F:metal ion binding"/>
    <property type="evidence" value="ECO:0007669"/>
    <property type="project" value="UniProtKB-KW"/>
</dbReference>
<dbReference type="EMBL" id="CP039691">
    <property type="protein sequence ID" value="QCI97274.1"/>
    <property type="molecule type" value="Genomic_DNA"/>
</dbReference>
<protein>
    <submittedName>
        <fullName evidence="11">CCA tRNA nucleotidyltransferase</fullName>
    </submittedName>
</protein>
<feature type="domain" description="tRNA nucleotidyltransferase/poly(A) polymerase RNA and SrmB- binding" evidence="10">
    <location>
        <begin position="188"/>
        <end position="239"/>
    </location>
</feature>
<gene>
    <name evidence="11" type="ORF">CFBP5473_04675</name>
    <name evidence="12" type="ORF">J5285_00725</name>
</gene>
<keyword evidence="7" id="KW-0460">Magnesium</keyword>
<dbReference type="CDD" id="cd05398">
    <property type="entry name" value="NT_ClassII-CCAase"/>
    <property type="match status" value="1"/>
</dbReference>
<comment type="similarity">
    <text evidence="8">Belongs to the tRNA nucleotidyltransferase/poly(A) polymerase family.</text>
</comment>
<dbReference type="Proteomes" id="UP000298545">
    <property type="component" value="Chromosome circular"/>
</dbReference>
<dbReference type="InterPro" id="IPR050264">
    <property type="entry name" value="Bact_CCA-adding_enz_type3_sf"/>
</dbReference>
<keyword evidence="4" id="KW-0548">Nucleotidyltransferase</keyword>
<name>A0A4D7DNS1_9HYPH</name>
<dbReference type="STRING" id="1367849.GCA_000518585_01388"/>
<evidence type="ECO:0000256" key="3">
    <source>
        <dbReference type="ARBA" id="ARBA00022694"/>
    </source>
</evidence>
<proteinExistence type="inferred from homology"/>
<reference evidence="12 14" key="2">
    <citation type="submission" date="2021-03" db="EMBL/GenBank/DDBJ databases">
        <title>Rapid diversification of plasmids in a genus of pathogenic and nitrogen fixing bacteria.</title>
        <authorList>
            <person name="Weisberg A.J."/>
            <person name="Miller M."/>
            <person name="Ream W."/>
            <person name="Grunwald N.J."/>
            <person name="Chang J.H."/>
        </authorList>
    </citation>
    <scope>NUCLEOTIDE SEQUENCE [LARGE SCALE GENOMIC DNA]</scope>
    <source>
        <strain evidence="12 14">AF3.44</strain>
    </source>
</reference>
<evidence type="ECO:0000256" key="7">
    <source>
        <dbReference type="ARBA" id="ARBA00022842"/>
    </source>
</evidence>
<reference evidence="11 13" key="1">
    <citation type="submission" date="2019-04" db="EMBL/GenBank/DDBJ databases">
        <title>Complete genome sequence of Agrobacterium larrymoorei CFBP5473.</title>
        <authorList>
            <person name="Haryono M."/>
            <person name="Chou L."/>
            <person name="Lin Y.-C."/>
            <person name="Lai E.-M."/>
            <person name="Kuo C.-H."/>
        </authorList>
    </citation>
    <scope>NUCLEOTIDE SEQUENCE [LARGE SCALE GENOMIC DNA]</scope>
    <source>
        <strain evidence="11 13">CFBP5473</strain>
    </source>
</reference>
<keyword evidence="8" id="KW-0694">RNA-binding</keyword>
<dbReference type="Gene3D" id="1.10.3090.10">
    <property type="entry name" value="cca-adding enzyme, domain 2"/>
    <property type="match status" value="1"/>
</dbReference>
<evidence type="ECO:0000313" key="11">
    <source>
        <dbReference type="EMBL" id="QCI97274.1"/>
    </source>
</evidence>
<dbReference type="OrthoDB" id="9805698at2"/>
<dbReference type="GO" id="GO:0008033">
    <property type="term" value="P:tRNA processing"/>
    <property type="evidence" value="ECO:0007669"/>
    <property type="project" value="UniProtKB-KW"/>
</dbReference>
<dbReference type="KEGG" id="alf:CFBP5473_04675"/>
<dbReference type="GO" id="GO:0000166">
    <property type="term" value="F:nucleotide binding"/>
    <property type="evidence" value="ECO:0007669"/>
    <property type="project" value="UniProtKB-KW"/>
</dbReference>
<keyword evidence="6" id="KW-0547">Nucleotide-binding</keyword>